<dbReference type="PANTHER" id="PTHR15092">
    <property type="entry name" value="POLY A -SPECIFIC RIBONUCLEASE/TARGET OF EGR1, MEMBER 1"/>
    <property type="match status" value="1"/>
</dbReference>
<dbReference type="PANTHER" id="PTHR15092:SF44">
    <property type="entry name" value="POLY(A)-SPECIFIC RIBONUCLEASE PARN"/>
    <property type="match status" value="1"/>
</dbReference>
<dbReference type="GO" id="GO:0005634">
    <property type="term" value="C:nucleus"/>
    <property type="evidence" value="ECO:0007669"/>
    <property type="project" value="TreeGrafter"/>
</dbReference>
<dbReference type="SUPFAM" id="SSF53098">
    <property type="entry name" value="Ribonuclease H-like"/>
    <property type="match status" value="1"/>
</dbReference>
<name>A0A6J2XQ76_SITOR</name>
<organism evidence="3 4">
    <name type="scientific">Sitophilus oryzae</name>
    <name type="common">Rice weevil</name>
    <name type="synonym">Curculio oryzae</name>
    <dbReference type="NCBI Taxonomy" id="7048"/>
    <lineage>
        <taxon>Eukaryota</taxon>
        <taxon>Metazoa</taxon>
        <taxon>Ecdysozoa</taxon>
        <taxon>Arthropoda</taxon>
        <taxon>Hexapoda</taxon>
        <taxon>Insecta</taxon>
        <taxon>Pterygota</taxon>
        <taxon>Neoptera</taxon>
        <taxon>Endopterygota</taxon>
        <taxon>Coleoptera</taxon>
        <taxon>Polyphaga</taxon>
        <taxon>Cucujiformia</taxon>
        <taxon>Curculionidae</taxon>
        <taxon>Dryophthorinae</taxon>
        <taxon>Sitophilus</taxon>
    </lineage>
</organism>
<dbReference type="Gene3D" id="3.30.420.10">
    <property type="entry name" value="Ribonuclease H-like superfamily/Ribonuclease H"/>
    <property type="match status" value="2"/>
</dbReference>
<evidence type="ECO:0000313" key="3">
    <source>
        <dbReference type="Proteomes" id="UP000504635"/>
    </source>
</evidence>
<dbReference type="Proteomes" id="UP000504635">
    <property type="component" value="Unplaced"/>
</dbReference>
<protein>
    <submittedName>
        <fullName evidence="4">Pre-piRNA 3'-exonuclease trimmer-like</fullName>
    </submittedName>
</protein>
<evidence type="ECO:0000313" key="4">
    <source>
        <dbReference type="RefSeq" id="XP_030752804.1"/>
    </source>
</evidence>
<gene>
    <name evidence="4" type="primary">LOC115879899</name>
</gene>
<comment type="similarity">
    <text evidence="1">Belongs to the CAF1 family.</text>
</comment>
<dbReference type="InterPro" id="IPR012337">
    <property type="entry name" value="RNaseH-like_sf"/>
</dbReference>
<keyword evidence="3" id="KW-1185">Reference proteome</keyword>
<dbReference type="GO" id="GO:0000289">
    <property type="term" value="P:nuclear-transcribed mRNA poly(A) tail shortening"/>
    <property type="evidence" value="ECO:0007669"/>
    <property type="project" value="TreeGrafter"/>
</dbReference>
<feature type="transmembrane region" description="Helical" evidence="2">
    <location>
        <begin position="509"/>
        <end position="533"/>
    </location>
</feature>
<reference evidence="4" key="1">
    <citation type="submission" date="2025-08" db="UniProtKB">
        <authorList>
            <consortium name="RefSeq"/>
        </authorList>
    </citation>
    <scope>IDENTIFICATION</scope>
    <source>
        <tissue evidence="4">Gonads</tissue>
    </source>
</reference>
<dbReference type="GO" id="GO:0000175">
    <property type="term" value="F:3'-5'-RNA exonuclease activity"/>
    <property type="evidence" value="ECO:0007669"/>
    <property type="project" value="TreeGrafter"/>
</dbReference>
<dbReference type="OrthoDB" id="414075at2759"/>
<dbReference type="GO" id="GO:0003723">
    <property type="term" value="F:RNA binding"/>
    <property type="evidence" value="ECO:0007669"/>
    <property type="project" value="TreeGrafter"/>
</dbReference>
<dbReference type="InterPro" id="IPR051181">
    <property type="entry name" value="CAF1_poly(A)_ribonucleases"/>
</dbReference>
<dbReference type="AlphaFoldDB" id="A0A6J2XQ76"/>
<dbReference type="GeneID" id="115879899"/>
<keyword evidence="2" id="KW-0812">Transmembrane</keyword>
<dbReference type="InterPro" id="IPR006941">
    <property type="entry name" value="RNase_CAF1"/>
</dbReference>
<sequence length="535" mass="62072">MCEININNFSLLYPEIKKSFQDAKFIGVDFEFSALNPIVEFSPSIFDSPSERYYKLKANIENVVPLQVGLTAFIFDSKKNSYCGKIYTFYVQPACFQHIHRNFYFQSSTINFLKSYNFDFNKFAYSGISFINKDQELELRRKFKNGEIFETNCGCRTEIEEFFNREGEVIKSWYEKALPGEFLTVPKVRGDLYYNEETLYFLQKTLRNRFQNIWTFIKNREFIVKKVSKDDRDNLEKTDILEEKLLDSLLGFSKVIQLLITLKKPIIGHNFIQDLLLMVNNFEQALPPSYNQFKELIPKLFPLIFDTRTISYGLRSQIPEEKQWVDTGLDSIFDYFKNKVGRHIAPNSPAIEIENQENSYGKKHDAGWDSFCAGYIFIRLAHLNIYDKYPSSKVFVSSEYIGGLTQYKNKVNLIRCSVPNINFDGPDPVTTRPPYLVIESRKNQAINISQVTSLLSSFGFVEIRKMRFARTKALVAVDNFGNARRILRGLKSNADYRVIQYTLLRHSPIARICLIGGVSLSGALVVWLTHIALKK</sequence>
<accession>A0A6J2XQ76</accession>
<dbReference type="InParanoid" id="A0A6J2XQ76"/>
<dbReference type="KEGG" id="soy:115879899"/>
<proteinExistence type="inferred from homology"/>
<dbReference type="RefSeq" id="XP_030752804.1">
    <property type="nucleotide sequence ID" value="XM_030896944.1"/>
</dbReference>
<dbReference type="GO" id="GO:1990431">
    <property type="term" value="P:priRNA 3'-end processing"/>
    <property type="evidence" value="ECO:0007669"/>
    <property type="project" value="TreeGrafter"/>
</dbReference>
<dbReference type="GO" id="GO:1990432">
    <property type="term" value="P:siRNA 3'-end processing"/>
    <property type="evidence" value="ECO:0007669"/>
    <property type="project" value="TreeGrafter"/>
</dbReference>
<evidence type="ECO:0000256" key="1">
    <source>
        <dbReference type="ARBA" id="ARBA00008372"/>
    </source>
</evidence>
<dbReference type="InterPro" id="IPR036397">
    <property type="entry name" value="RNaseH_sf"/>
</dbReference>
<evidence type="ECO:0000256" key="2">
    <source>
        <dbReference type="SAM" id="Phobius"/>
    </source>
</evidence>
<keyword evidence="2" id="KW-1133">Transmembrane helix</keyword>
<dbReference type="Pfam" id="PF04857">
    <property type="entry name" value="CAF1"/>
    <property type="match status" value="1"/>
</dbReference>
<keyword evidence="2" id="KW-0472">Membrane</keyword>